<feature type="compositionally biased region" description="Gly residues" evidence="5">
    <location>
        <begin position="339"/>
        <end position="353"/>
    </location>
</feature>
<evidence type="ECO:0000256" key="4">
    <source>
        <dbReference type="ARBA" id="ARBA00023136"/>
    </source>
</evidence>
<dbReference type="InterPro" id="IPR007688">
    <property type="entry name" value="Conjugal_tfr_TrbL/VirB6"/>
</dbReference>
<accession>A0A514BVB8</accession>
<name>A0A514BVB8_9GAMM</name>
<evidence type="ECO:0000256" key="3">
    <source>
        <dbReference type="ARBA" id="ARBA00022989"/>
    </source>
</evidence>
<gene>
    <name evidence="7" type="ORF">FKV23_15585</name>
</gene>
<dbReference type="OrthoDB" id="5634624at2"/>
<evidence type="ECO:0000313" key="8">
    <source>
        <dbReference type="Proteomes" id="UP000317199"/>
    </source>
</evidence>
<dbReference type="Pfam" id="PF04610">
    <property type="entry name" value="TrbL"/>
    <property type="match status" value="1"/>
</dbReference>
<evidence type="ECO:0000313" key="7">
    <source>
        <dbReference type="EMBL" id="QDH71351.1"/>
    </source>
</evidence>
<keyword evidence="4 6" id="KW-0472">Membrane</keyword>
<feature type="region of interest" description="Disordered" evidence="5">
    <location>
        <begin position="333"/>
        <end position="376"/>
    </location>
</feature>
<evidence type="ECO:0000256" key="5">
    <source>
        <dbReference type="SAM" id="MobiDB-lite"/>
    </source>
</evidence>
<organism evidence="7 8">
    <name type="scientific">Marilutibacter alkalisoli</name>
    <dbReference type="NCBI Taxonomy" id="2591633"/>
    <lineage>
        <taxon>Bacteria</taxon>
        <taxon>Pseudomonadati</taxon>
        <taxon>Pseudomonadota</taxon>
        <taxon>Gammaproteobacteria</taxon>
        <taxon>Lysobacterales</taxon>
        <taxon>Lysobacteraceae</taxon>
        <taxon>Marilutibacter</taxon>
    </lineage>
</organism>
<evidence type="ECO:0000256" key="1">
    <source>
        <dbReference type="ARBA" id="ARBA00004141"/>
    </source>
</evidence>
<feature type="transmembrane region" description="Helical" evidence="6">
    <location>
        <begin position="193"/>
        <end position="221"/>
    </location>
</feature>
<comment type="subcellular location">
    <subcellularLocation>
        <location evidence="1">Membrane</location>
        <topology evidence="1">Multi-pass membrane protein</topology>
    </subcellularLocation>
</comment>
<feature type="transmembrane region" description="Helical" evidence="6">
    <location>
        <begin position="66"/>
        <end position="86"/>
    </location>
</feature>
<sequence>METVKMTLQGFEILSGLFGQELWSWLQPKAIIDDVGDFVFFKFVLDRLSHDIGVFRDGVIGRVMQMVQLVALALLTLWVFVQGYRVMTGQMRDSMMQLTVNTLRAVLIVTAAISFGSFDEPITRYVTTDMKDGIHWVITGEEGSPEDEIDSNLGWMQAAMSSLDVLETGGDLDASREKERAAMMIGAGTGGPALVAGALLLMYQVAMALFIGLGPIFILCLLFNSTKSLFQRWLLYGIGTMFSLAVLSAMTSIALKMVTDVAIGMWASDAINTLLLGGEPAGFGSRAMQSGGMGLILTMLLLTVPPMAANFFQGSLGQFMAYATMGPHLQTGQPQMGAYSGGGPGGGGYGGGYSPQQPGTLNARAQDDGSRQAGDFRGAYAATPTHSAGSATGGYSSLQDDLVRTVDRSGGPGSSPQVDRHYASNSPTTQASGPTAQAPPPPPKDDTPRRG</sequence>
<feature type="region of interest" description="Disordered" evidence="5">
    <location>
        <begin position="404"/>
        <end position="451"/>
    </location>
</feature>
<evidence type="ECO:0000256" key="2">
    <source>
        <dbReference type="ARBA" id="ARBA00022692"/>
    </source>
</evidence>
<feature type="transmembrane region" description="Helical" evidence="6">
    <location>
        <begin position="233"/>
        <end position="255"/>
    </location>
</feature>
<evidence type="ECO:0000256" key="6">
    <source>
        <dbReference type="SAM" id="Phobius"/>
    </source>
</evidence>
<dbReference type="Proteomes" id="UP000317199">
    <property type="component" value="Chromosome"/>
</dbReference>
<reference evidence="7 8" key="1">
    <citation type="submission" date="2019-06" db="EMBL/GenBank/DDBJ databases">
        <title>Lysobacter alkalisoli sp. nov. isolated from saline-alkali soil.</title>
        <authorList>
            <person name="Sun J.-Q."/>
            <person name="Xu L."/>
        </authorList>
    </citation>
    <scope>NUCLEOTIDE SEQUENCE [LARGE SCALE GENOMIC DNA]</scope>
    <source>
        <strain evidence="7 8">SJ-36</strain>
    </source>
</reference>
<feature type="compositionally biased region" description="Low complexity" evidence="5">
    <location>
        <begin position="427"/>
        <end position="436"/>
    </location>
</feature>
<proteinExistence type="predicted"/>
<dbReference type="KEGG" id="lyj:FKV23_15585"/>
<dbReference type="AlphaFoldDB" id="A0A514BVB8"/>
<keyword evidence="2 6" id="KW-0812">Transmembrane</keyword>
<dbReference type="GO" id="GO:0030255">
    <property type="term" value="P:protein secretion by the type IV secretion system"/>
    <property type="evidence" value="ECO:0007669"/>
    <property type="project" value="InterPro"/>
</dbReference>
<feature type="transmembrane region" description="Helical" evidence="6">
    <location>
        <begin position="292"/>
        <end position="312"/>
    </location>
</feature>
<feature type="transmembrane region" description="Helical" evidence="6">
    <location>
        <begin position="98"/>
        <end position="118"/>
    </location>
</feature>
<dbReference type="GO" id="GO:0016020">
    <property type="term" value="C:membrane"/>
    <property type="evidence" value="ECO:0007669"/>
    <property type="project" value="UniProtKB-SubCell"/>
</dbReference>
<dbReference type="EMBL" id="CP041242">
    <property type="protein sequence ID" value="QDH71351.1"/>
    <property type="molecule type" value="Genomic_DNA"/>
</dbReference>
<keyword evidence="3 6" id="KW-1133">Transmembrane helix</keyword>
<protein>
    <submittedName>
        <fullName evidence="7">Type IV secretion system protein</fullName>
    </submittedName>
</protein>
<keyword evidence="8" id="KW-1185">Reference proteome</keyword>